<keyword evidence="2" id="KW-0238">DNA-binding</keyword>
<organism evidence="5 6">
    <name type="scientific">Nitratireductor thuwali</name>
    <dbReference type="NCBI Taxonomy" id="2267699"/>
    <lineage>
        <taxon>Bacteria</taxon>
        <taxon>Pseudomonadati</taxon>
        <taxon>Pseudomonadota</taxon>
        <taxon>Alphaproteobacteria</taxon>
        <taxon>Hyphomicrobiales</taxon>
        <taxon>Phyllobacteriaceae</taxon>
        <taxon>Nitratireductor</taxon>
    </lineage>
</organism>
<evidence type="ECO:0000256" key="2">
    <source>
        <dbReference type="ARBA" id="ARBA00023125"/>
    </source>
</evidence>
<gene>
    <name evidence="5" type="primary">sdpR_4</name>
    <name evidence="5" type="ORF">NTH_02356</name>
</gene>
<evidence type="ECO:0000313" key="5">
    <source>
        <dbReference type="EMBL" id="UUP17880.1"/>
    </source>
</evidence>
<accession>A0ABY5MIQ7</accession>
<dbReference type="InterPro" id="IPR036388">
    <property type="entry name" value="WH-like_DNA-bd_sf"/>
</dbReference>
<dbReference type="CDD" id="cd00090">
    <property type="entry name" value="HTH_ARSR"/>
    <property type="match status" value="1"/>
</dbReference>
<dbReference type="PANTHER" id="PTHR33154">
    <property type="entry name" value="TRANSCRIPTIONAL REGULATOR, ARSR FAMILY"/>
    <property type="match status" value="1"/>
</dbReference>
<dbReference type="SMART" id="SM00418">
    <property type="entry name" value="HTH_ARSR"/>
    <property type="match status" value="1"/>
</dbReference>
<dbReference type="InterPro" id="IPR036390">
    <property type="entry name" value="WH_DNA-bd_sf"/>
</dbReference>
<dbReference type="InterPro" id="IPR001845">
    <property type="entry name" value="HTH_ArsR_DNA-bd_dom"/>
</dbReference>
<dbReference type="PRINTS" id="PR00778">
    <property type="entry name" value="HTHARSR"/>
</dbReference>
<dbReference type="Proteomes" id="UP001342418">
    <property type="component" value="Chromosome"/>
</dbReference>
<proteinExistence type="predicted"/>
<dbReference type="InterPro" id="IPR051081">
    <property type="entry name" value="HTH_MetalResp_TranReg"/>
</dbReference>
<keyword evidence="1" id="KW-0805">Transcription regulation</keyword>
<feature type="domain" description="HTH arsR-type" evidence="4">
    <location>
        <begin position="1"/>
        <end position="87"/>
    </location>
</feature>
<dbReference type="NCBIfam" id="NF033789">
    <property type="entry name" value="repress_SdpR"/>
    <property type="match status" value="1"/>
</dbReference>
<reference evidence="5 6" key="1">
    <citation type="submission" date="2018-07" db="EMBL/GenBank/DDBJ databases">
        <title>Genome sequence of Nitratireductor thuwali#1536.</title>
        <authorList>
            <person name="Michoud G."/>
            <person name="Merlino G."/>
            <person name="Sefrji F.O."/>
            <person name="Daffonchio D."/>
        </authorList>
    </citation>
    <scope>NUCLEOTIDE SEQUENCE [LARGE SCALE GENOMIC DNA]</scope>
    <source>
        <strain evidence="6">Nit1536</strain>
    </source>
</reference>
<dbReference type="Gene3D" id="1.10.10.10">
    <property type="entry name" value="Winged helix-like DNA-binding domain superfamily/Winged helix DNA-binding domain"/>
    <property type="match status" value="1"/>
</dbReference>
<dbReference type="InterPro" id="IPR047796">
    <property type="entry name" value="SdpR-like_repress"/>
</dbReference>
<evidence type="ECO:0000313" key="6">
    <source>
        <dbReference type="Proteomes" id="UP001342418"/>
    </source>
</evidence>
<dbReference type="SUPFAM" id="SSF46785">
    <property type="entry name" value="Winged helix' DNA-binding domain"/>
    <property type="match status" value="1"/>
</dbReference>
<keyword evidence="6" id="KW-1185">Reference proteome</keyword>
<evidence type="ECO:0000256" key="1">
    <source>
        <dbReference type="ARBA" id="ARBA00023015"/>
    </source>
</evidence>
<dbReference type="RefSeq" id="WP_338530165.1">
    <property type="nucleotide sequence ID" value="NZ_CP030941.1"/>
</dbReference>
<sequence>MNDVFKALADPTRRKVLELLRQRPMTAGELADHFPVSRPTMSAHFSVLREANLITADKIGTTITYQLRLSVLEDALLGFAELFGVRAGTRVSTGADKTIGPPAIHEGKCK</sequence>
<dbReference type="PANTHER" id="PTHR33154:SF33">
    <property type="entry name" value="TRANSCRIPTIONAL REPRESSOR SDPR"/>
    <property type="match status" value="1"/>
</dbReference>
<name>A0ABY5MIQ7_9HYPH</name>
<dbReference type="PROSITE" id="PS50987">
    <property type="entry name" value="HTH_ARSR_2"/>
    <property type="match status" value="1"/>
</dbReference>
<dbReference type="InterPro" id="IPR011991">
    <property type="entry name" value="ArsR-like_HTH"/>
</dbReference>
<dbReference type="Pfam" id="PF12840">
    <property type="entry name" value="HTH_20"/>
    <property type="match status" value="1"/>
</dbReference>
<dbReference type="NCBIfam" id="NF033788">
    <property type="entry name" value="HTH_metalloreg"/>
    <property type="match status" value="1"/>
</dbReference>
<evidence type="ECO:0000259" key="4">
    <source>
        <dbReference type="PROSITE" id="PS50987"/>
    </source>
</evidence>
<keyword evidence="3" id="KW-0804">Transcription</keyword>
<evidence type="ECO:0000256" key="3">
    <source>
        <dbReference type="ARBA" id="ARBA00023163"/>
    </source>
</evidence>
<protein>
    <submittedName>
        <fullName evidence="5">Transcriptional repressor SdpR</fullName>
    </submittedName>
</protein>
<dbReference type="EMBL" id="CP030941">
    <property type="protein sequence ID" value="UUP17880.1"/>
    <property type="molecule type" value="Genomic_DNA"/>
</dbReference>